<dbReference type="Gene3D" id="1.10.10.10">
    <property type="entry name" value="Winged helix-like DNA-binding domain superfamily/Winged helix DNA-binding domain"/>
    <property type="match status" value="1"/>
</dbReference>
<dbReference type="SUPFAM" id="SSF46785">
    <property type="entry name" value="Winged helix' DNA-binding domain"/>
    <property type="match status" value="1"/>
</dbReference>
<evidence type="ECO:0000259" key="5">
    <source>
        <dbReference type="PROSITE" id="PS50931"/>
    </source>
</evidence>
<gene>
    <name evidence="6" type="ORF">GFD30_11900</name>
</gene>
<dbReference type="FunFam" id="1.10.10.10:FF:000001">
    <property type="entry name" value="LysR family transcriptional regulator"/>
    <property type="match status" value="1"/>
</dbReference>
<keyword evidence="3" id="KW-0238">DNA-binding</keyword>
<evidence type="ECO:0000256" key="1">
    <source>
        <dbReference type="ARBA" id="ARBA00009437"/>
    </source>
</evidence>
<dbReference type="GO" id="GO:0003677">
    <property type="term" value="F:DNA binding"/>
    <property type="evidence" value="ECO:0007669"/>
    <property type="project" value="UniProtKB-KW"/>
</dbReference>
<dbReference type="PRINTS" id="PR00039">
    <property type="entry name" value="HTHLYSR"/>
</dbReference>
<dbReference type="AlphaFoldDB" id="A0A6L5G9I2"/>
<keyword evidence="4" id="KW-0804">Transcription</keyword>
<dbReference type="SUPFAM" id="SSF53850">
    <property type="entry name" value="Periplasmic binding protein-like II"/>
    <property type="match status" value="1"/>
</dbReference>
<evidence type="ECO:0000313" key="6">
    <source>
        <dbReference type="EMBL" id="MQM26266.1"/>
    </source>
</evidence>
<evidence type="ECO:0000313" key="7">
    <source>
        <dbReference type="Proteomes" id="UP000477750"/>
    </source>
</evidence>
<evidence type="ECO:0000256" key="2">
    <source>
        <dbReference type="ARBA" id="ARBA00023015"/>
    </source>
</evidence>
<dbReference type="Pfam" id="PF03466">
    <property type="entry name" value="LysR_substrate"/>
    <property type="match status" value="1"/>
</dbReference>
<keyword evidence="7" id="KW-1185">Reference proteome</keyword>
<dbReference type="GO" id="GO:0003700">
    <property type="term" value="F:DNA-binding transcription factor activity"/>
    <property type="evidence" value="ECO:0007669"/>
    <property type="project" value="InterPro"/>
</dbReference>
<dbReference type="Pfam" id="PF00126">
    <property type="entry name" value="HTH_1"/>
    <property type="match status" value="1"/>
</dbReference>
<keyword evidence="2" id="KW-0805">Transcription regulation</keyword>
<dbReference type="InterPro" id="IPR005119">
    <property type="entry name" value="LysR_subst-bd"/>
</dbReference>
<evidence type="ECO:0000256" key="4">
    <source>
        <dbReference type="ARBA" id="ARBA00023163"/>
    </source>
</evidence>
<sequence>MDLNTLRQFAAVARLEHLSRAAAELRVAQPSLSRSIARLEAELGAPLFDRAGRLQLNDTGRIFRDHVERALGELEAGRRAVAEAVRGGPGVVRLASETFLPLTGPLIAFKAEHPDVEVQLHQMAPDEMERALRAQEVDLCLASQPVVAPQAASAVVAVEPVWLATPPGHRLAGAEAVAVEDLADEPFVTTRPGQWQRRLLEWLFADRNLEPRIVCETDEPAATFALVSAGLGVCLFPAIARGTRPDPGVAWAGIDHPHCNRTLSLHWPGGDRLPAAARLMRARILEWDWLGSRTPRG</sequence>
<dbReference type="InterPro" id="IPR036388">
    <property type="entry name" value="WH-like_DNA-bd_sf"/>
</dbReference>
<dbReference type="Proteomes" id="UP000477750">
    <property type="component" value="Unassembled WGS sequence"/>
</dbReference>
<evidence type="ECO:0000256" key="3">
    <source>
        <dbReference type="ARBA" id="ARBA00023125"/>
    </source>
</evidence>
<dbReference type="GO" id="GO:0032993">
    <property type="term" value="C:protein-DNA complex"/>
    <property type="evidence" value="ECO:0007669"/>
    <property type="project" value="TreeGrafter"/>
</dbReference>
<dbReference type="InterPro" id="IPR036390">
    <property type="entry name" value="WH_DNA-bd_sf"/>
</dbReference>
<dbReference type="PANTHER" id="PTHR30346">
    <property type="entry name" value="TRANSCRIPTIONAL DUAL REGULATOR HCAR-RELATED"/>
    <property type="match status" value="1"/>
</dbReference>
<dbReference type="CDD" id="cd05466">
    <property type="entry name" value="PBP2_LTTR_substrate"/>
    <property type="match status" value="1"/>
</dbReference>
<dbReference type="PROSITE" id="PS50931">
    <property type="entry name" value="HTH_LYSR"/>
    <property type="match status" value="1"/>
</dbReference>
<reference evidence="6 7" key="1">
    <citation type="submission" date="2019-10" db="EMBL/GenBank/DDBJ databases">
        <title>Glycomyces albidus sp. nov., a novel actinomycete isolated from rhizosphere soil of wheat (Triticum aestivum L.).</title>
        <authorList>
            <person name="Qian L."/>
        </authorList>
    </citation>
    <scope>NUCLEOTIDE SEQUENCE [LARGE SCALE GENOMIC DNA]</scope>
    <source>
        <strain evidence="6 7">NEAU-7082</strain>
    </source>
</reference>
<feature type="domain" description="HTH lysR-type" evidence="5">
    <location>
        <begin position="1"/>
        <end position="57"/>
    </location>
</feature>
<dbReference type="EMBL" id="WIAO01000012">
    <property type="protein sequence ID" value="MQM26266.1"/>
    <property type="molecule type" value="Genomic_DNA"/>
</dbReference>
<proteinExistence type="inferred from homology"/>
<dbReference type="InterPro" id="IPR000847">
    <property type="entry name" value="LysR_HTH_N"/>
</dbReference>
<dbReference type="RefSeq" id="WP_322633176.1">
    <property type="nucleotide sequence ID" value="NZ_WIAO01000012.1"/>
</dbReference>
<accession>A0A6L5G9I2</accession>
<comment type="similarity">
    <text evidence="1">Belongs to the LysR transcriptional regulatory family.</text>
</comment>
<name>A0A6L5G9I2_9ACTN</name>
<organism evidence="6 7">
    <name type="scientific">Glycomyces albidus</name>
    <dbReference type="NCBI Taxonomy" id="2656774"/>
    <lineage>
        <taxon>Bacteria</taxon>
        <taxon>Bacillati</taxon>
        <taxon>Actinomycetota</taxon>
        <taxon>Actinomycetes</taxon>
        <taxon>Glycomycetales</taxon>
        <taxon>Glycomycetaceae</taxon>
        <taxon>Glycomyces</taxon>
    </lineage>
</organism>
<protein>
    <submittedName>
        <fullName evidence="6">LysR family transcriptional regulator</fullName>
    </submittedName>
</protein>
<comment type="caution">
    <text evidence="6">The sequence shown here is derived from an EMBL/GenBank/DDBJ whole genome shotgun (WGS) entry which is preliminary data.</text>
</comment>
<dbReference type="PANTHER" id="PTHR30346:SF28">
    <property type="entry name" value="HTH-TYPE TRANSCRIPTIONAL REGULATOR CYNR"/>
    <property type="match status" value="1"/>
</dbReference>
<dbReference type="Gene3D" id="3.40.190.290">
    <property type="match status" value="1"/>
</dbReference>